<dbReference type="GO" id="GO:0030277">
    <property type="term" value="P:maintenance of gastrointestinal epithelium"/>
    <property type="evidence" value="ECO:0007669"/>
    <property type="project" value="TreeGrafter"/>
</dbReference>
<dbReference type="InterPro" id="IPR052853">
    <property type="entry name" value="Actin_dynamics_regulator"/>
</dbReference>
<name>H2ZTC8_LATCH</name>
<feature type="compositionally biased region" description="Basic and acidic residues" evidence="1">
    <location>
        <begin position="72"/>
        <end position="210"/>
    </location>
</feature>
<feature type="compositionally biased region" description="Basic and acidic residues" evidence="1">
    <location>
        <begin position="587"/>
        <end position="603"/>
    </location>
</feature>
<feature type="compositionally biased region" description="Low complexity" evidence="1">
    <location>
        <begin position="881"/>
        <end position="890"/>
    </location>
</feature>
<feature type="region of interest" description="Disordered" evidence="1">
    <location>
        <begin position="29"/>
        <end position="210"/>
    </location>
</feature>
<evidence type="ECO:0000313" key="2">
    <source>
        <dbReference type="Ensembl" id="ENSLACP00000000649.1"/>
    </source>
</evidence>
<dbReference type="EMBL" id="AFYH01108670">
    <property type="status" value="NOT_ANNOTATED_CDS"/>
    <property type="molecule type" value="Genomic_DNA"/>
</dbReference>
<keyword evidence="3" id="KW-1185">Reference proteome</keyword>
<reference evidence="2" key="3">
    <citation type="submission" date="2025-09" db="UniProtKB">
        <authorList>
            <consortium name="Ensembl"/>
        </authorList>
    </citation>
    <scope>IDENTIFICATION</scope>
</reference>
<reference evidence="3" key="1">
    <citation type="submission" date="2011-08" db="EMBL/GenBank/DDBJ databases">
        <title>The draft genome of Latimeria chalumnae.</title>
        <authorList>
            <person name="Di Palma F."/>
            <person name="Alfoldi J."/>
            <person name="Johnson J."/>
            <person name="Berlin A."/>
            <person name="Gnerre S."/>
            <person name="Jaffe D."/>
            <person name="MacCallum I."/>
            <person name="Young S."/>
            <person name="Walker B.J."/>
            <person name="Lander E."/>
            <person name="Lindblad-Toh K."/>
        </authorList>
    </citation>
    <scope>NUCLEOTIDE SEQUENCE [LARGE SCALE GENOMIC DNA]</scope>
    <source>
        <strain evidence="3">Wild caught</strain>
    </source>
</reference>
<evidence type="ECO:0000313" key="3">
    <source>
        <dbReference type="Proteomes" id="UP000008672"/>
    </source>
</evidence>
<gene>
    <name evidence="2" type="primary">CRACD</name>
</gene>
<dbReference type="PANTHER" id="PTHR47574:SF3">
    <property type="entry name" value="CAPPING PROTEIN-INHIBITING REGULATOR OF ACTIN DYNAMICS"/>
    <property type="match status" value="1"/>
</dbReference>
<reference evidence="2" key="2">
    <citation type="submission" date="2025-08" db="UniProtKB">
        <authorList>
            <consortium name="Ensembl"/>
        </authorList>
    </citation>
    <scope>IDENTIFICATION</scope>
</reference>
<feature type="region of interest" description="Disordered" evidence="1">
    <location>
        <begin position="722"/>
        <end position="787"/>
    </location>
</feature>
<protein>
    <submittedName>
        <fullName evidence="2">Capping protein inhibiting regulator of actin dynamics</fullName>
    </submittedName>
</protein>
<dbReference type="PANTHER" id="PTHR47574">
    <property type="entry name" value="CANCER-RELATED REGULATOR OF ACTIN DYNAMICS"/>
    <property type="match status" value="1"/>
</dbReference>
<dbReference type="OMA" id="ECKFAKD"/>
<dbReference type="eggNOG" id="ENOG502QQWT">
    <property type="taxonomic scope" value="Eukaryota"/>
</dbReference>
<dbReference type="GO" id="GO:2000813">
    <property type="term" value="P:negative regulation of barbed-end actin filament capping"/>
    <property type="evidence" value="ECO:0007669"/>
    <property type="project" value="TreeGrafter"/>
</dbReference>
<feature type="region of interest" description="Disordered" evidence="1">
    <location>
        <begin position="563"/>
        <end position="607"/>
    </location>
</feature>
<dbReference type="STRING" id="7897.ENSLACP00000000649"/>
<dbReference type="GeneTree" id="ENSGT00940000161471"/>
<proteinExistence type="predicted"/>
<accession>H2ZTC8</accession>
<feature type="compositionally biased region" description="Basic and acidic residues" evidence="1">
    <location>
        <begin position="245"/>
        <end position="255"/>
    </location>
</feature>
<organism evidence="2 3">
    <name type="scientific">Latimeria chalumnae</name>
    <name type="common">Coelacanth</name>
    <dbReference type="NCBI Taxonomy" id="7897"/>
    <lineage>
        <taxon>Eukaryota</taxon>
        <taxon>Metazoa</taxon>
        <taxon>Chordata</taxon>
        <taxon>Craniata</taxon>
        <taxon>Vertebrata</taxon>
        <taxon>Euteleostomi</taxon>
        <taxon>Coelacanthiformes</taxon>
        <taxon>Coelacanthidae</taxon>
        <taxon>Latimeria</taxon>
    </lineage>
</organism>
<dbReference type="FunCoup" id="H2ZTC8">
    <property type="interactions" value="353"/>
</dbReference>
<feature type="compositionally biased region" description="Basic and acidic residues" evidence="1">
    <location>
        <begin position="901"/>
        <end position="910"/>
    </location>
</feature>
<dbReference type="Bgee" id="ENSLACG00000000579">
    <property type="expression patterns" value="Expressed in muscle tissue and 2 other cell types or tissues"/>
</dbReference>
<feature type="region of interest" description="Disordered" evidence="1">
    <location>
        <begin position="231"/>
        <end position="255"/>
    </location>
</feature>
<feature type="compositionally biased region" description="Low complexity" evidence="1">
    <location>
        <begin position="568"/>
        <end position="577"/>
    </location>
</feature>
<evidence type="ECO:0000256" key="1">
    <source>
        <dbReference type="SAM" id="MobiDB-lite"/>
    </source>
</evidence>
<dbReference type="AlphaFoldDB" id="H2ZTC8"/>
<feature type="region of interest" description="Disordered" evidence="1">
    <location>
        <begin position="1"/>
        <end position="20"/>
    </location>
</feature>
<dbReference type="EMBL" id="AFYH01108669">
    <property type="status" value="NOT_ANNOTATED_CDS"/>
    <property type="molecule type" value="Genomic_DNA"/>
</dbReference>
<feature type="region of interest" description="Disordered" evidence="1">
    <location>
        <begin position="853"/>
        <end position="910"/>
    </location>
</feature>
<dbReference type="Ensembl" id="ENSLACT00000000652.1">
    <property type="protein sequence ID" value="ENSLACP00000000649.1"/>
    <property type="gene ID" value="ENSLACG00000000579.1"/>
</dbReference>
<dbReference type="Proteomes" id="UP000008672">
    <property type="component" value="Unassembled WGS sequence"/>
</dbReference>
<feature type="compositionally biased region" description="Basic and acidic residues" evidence="1">
    <location>
        <begin position="752"/>
        <end position="766"/>
    </location>
</feature>
<dbReference type="InParanoid" id="H2ZTC8"/>
<feature type="compositionally biased region" description="Basic and acidic residues" evidence="1">
    <location>
        <begin position="853"/>
        <end position="879"/>
    </location>
</feature>
<feature type="region of interest" description="Disordered" evidence="1">
    <location>
        <begin position="801"/>
        <end position="827"/>
    </location>
</feature>
<feature type="compositionally biased region" description="Basic and acidic residues" evidence="1">
    <location>
        <begin position="776"/>
        <end position="787"/>
    </location>
</feature>
<feature type="compositionally biased region" description="Basic and acidic residues" evidence="1">
    <location>
        <begin position="29"/>
        <end position="64"/>
    </location>
</feature>
<dbReference type="EMBL" id="AFYH01108671">
    <property type="status" value="NOT_ANNOTATED_CDS"/>
    <property type="molecule type" value="Genomic_DNA"/>
</dbReference>
<dbReference type="HOGENOM" id="CLU_008508_1_0_1"/>
<sequence length="986" mass="114061">KQEDDKERVNEDEQIKHVEEYRVCESKKKKRLNEEKEQQHLEAEESKKLAEEQRRLEEQRQKEAEEQEHLEEEEKQRRLEEQRQETEERLHLEEEERKKQEEQKWEELEEQRREIEEKRQEEQRQRDIEEQRQEEQRQREIEEQIQREIEEQRQRETEEQRQREIEEQRQEEQRQREIEEKRQEEQRQREIEENRQQKQHEIEQKMKEELNRQQEEGIYCRAVEHLGTDKMCQEEEKSQQGQQEEELRQEARRQLELQERMGEELRWQEVEQRQTMPRPFTFKVSSGEKQIIFQKVNLTPVSPLKERTAPSDVDESKPENACKGSHSFPSSLYAPHTAILVTGAQLCGTAVSFNQIKDTACKSLLGQAEEKKNADFPPIEKISKHTRDAKAVTSKNKYTQETRDNQSILVEWTTIRSKILKNAENGKVNKKERKNVGRLSDDYTPKGSNLLHSDLRKTVSANAKFSITPAWQKFPDTNKGNNDENANIVFKSGKENIAKDILPACESAVTTTESKPSGPIQNVHKTVQDKIDTHVRIADNSEGCKFAKDLPSFLVPSLPHIASKGRSQSESQTASSSDYTDIASPLRKVEGMDKTTQNSEEKSSPFGVKLRRTNYSLRFHYEQPADQKRKKRYSAGDSFEGVPAPLILKDSEKEATSFPKSQLSTDKADTNKTVLNDSSNNVFDELPSEVAPVVSQAKSHASSLYQDKQLLKPILSQKPSLAPKPACFTPPSSPIGRTERSDTVEVVGQRTAKADSDTSKGKEDSKAYTFFPPLKNTDRHEEEETKEKKCFFPSISIPWRERSDRKSEQVKRVEEKPVLQSRHSLDSSRLMEKVESAQPLWITLALQKQKGFREQQATREERRQAREAKQAEKLAKEHAVSSSSSDSKGSNNKLNTMQKSAAKDEDKKTENILVRVERREQLKKSNTLPNSVTVEISDSISSTPSVTEVSKRFSASDAAPVSTEPAWLALAKRKAKAWSDCPQIIE</sequence>